<dbReference type="InterPro" id="IPR029044">
    <property type="entry name" value="Nucleotide-diphossugar_trans"/>
</dbReference>
<dbReference type="AlphaFoldDB" id="C2KHE6"/>
<feature type="transmembrane region" description="Helical" evidence="1">
    <location>
        <begin position="182"/>
        <end position="202"/>
    </location>
</feature>
<keyword evidence="3" id="KW-0808">Transferase</keyword>
<reference evidence="3 4" key="1">
    <citation type="submission" date="2009-04" db="EMBL/GenBank/DDBJ databases">
        <authorList>
            <person name="Qin X."/>
            <person name="Bachman B."/>
            <person name="Battles P."/>
            <person name="Bell A."/>
            <person name="Bess C."/>
            <person name="Bickham C."/>
            <person name="Chaboub L."/>
            <person name="Chen D."/>
            <person name="Coyle M."/>
            <person name="Deiros D.R."/>
            <person name="Dinh H."/>
            <person name="Forbes L."/>
            <person name="Fowler G."/>
            <person name="Francisco L."/>
            <person name="Fu Q."/>
            <person name="Gubbala S."/>
            <person name="Hale W."/>
            <person name="Han Y."/>
            <person name="Hemphill L."/>
            <person name="Highlander S.K."/>
            <person name="Hirani K."/>
            <person name="Hogues M."/>
            <person name="Jackson L."/>
            <person name="Jakkamsetti A."/>
            <person name="Javaid M."/>
            <person name="Jiang H."/>
            <person name="Korchina V."/>
            <person name="Kovar C."/>
            <person name="Lara F."/>
            <person name="Lee S."/>
            <person name="Mata R."/>
            <person name="Mathew T."/>
            <person name="Moen C."/>
            <person name="Morales K."/>
            <person name="Munidasa M."/>
            <person name="Nazareth L."/>
            <person name="Ngo R."/>
            <person name="Nguyen L."/>
            <person name="Okwuonu G."/>
            <person name="Ongeri F."/>
            <person name="Patil S."/>
            <person name="Petrosino J."/>
            <person name="Pham C."/>
            <person name="Pham P."/>
            <person name="Pu L.-L."/>
            <person name="Puazo M."/>
            <person name="Raj R."/>
            <person name="Reid J."/>
            <person name="Rouhana J."/>
            <person name="Saada N."/>
            <person name="Shang Y."/>
            <person name="Simmons D."/>
            <person name="Thornton R."/>
            <person name="Warren J."/>
            <person name="Weissenberger G."/>
            <person name="Zhang J."/>
            <person name="Zhang L."/>
            <person name="Zhou C."/>
            <person name="Zhu D."/>
            <person name="Muzny D."/>
            <person name="Worley K."/>
            <person name="Gibbs R."/>
        </authorList>
    </citation>
    <scope>NUCLEOTIDE SEQUENCE [LARGE SCALE GENOMIC DNA]</scope>
    <source>
        <strain evidence="3 4">ATCC 19254</strain>
    </source>
</reference>
<evidence type="ECO:0000259" key="2">
    <source>
        <dbReference type="Pfam" id="PF00535"/>
    </source>
</evidence>
<dbReference type="GO" id="GO:0016757">
    <property type="term" value="F:glycosyltransferase activity"/>
    <property type="evidence" value="ECO:0007669"/>
    <property type="project" value="UniProtKB-KW"/>
</dbReference>
<keyword evidence="1" id="KW-1133">Transmembrane helix</keyword>
<name>C2KHE6_LEUMC</name>
<dbReference type="Gene3D" id="3.90.550.10">
    <property type="entry name" value="Spore Coat Polysaccharide Biosynthesis Protein SpsA, Chain A"/>
    <property type="match status" value="1"/>
</dbReference>
<comment type="caution">
    <text evidence="3">The sequence shown here is derived from an EMBL/GenBank/DDBJ whole genome shotgun (WGS) entry which is preliminary data.</text>
</comment>
<keyword evidence="1" id="KW-0472">Membrane</keyword>
<dbReference type="Pfam" id="PF00535">
    <property type="entry name" value="Glycos_transf_2"/>
    <property type="match status" value="1"/>
</dbReference>
<dbReference type="EMBL" id="ACKV01000002">
    <property type="protein sequence ID" value="EEJ43354.1"/>
    <property type="molecule type" value="Genomic_DNA"/>
</dbReference>
<evidence type="ECO:0000256" key="1">
    <source>
        <dbReference type="SAM" id="Phobius"/>
    </source>
</evidence>
<keyword evidence="1" id="KW-0812">Transmembrane</keyword>
<accession>C2KHE6</accession>
<dbReference type="HOGENOM" id="CLU_023845_6_1_9"/>
<dbReference type="Proteomes" id="UP000004283">
    <property type="component" value="Unassembled WGS sequence"/>
</dbReference>
<evidence type="ECO:0000313" key="3">
    <source>
        <dbReference type="EMBL" id="EEJ43354.1"/>
    </source>
</evidence>
<dbReference type="EC" id="2.4.-.-" evidence="3"/>
<gene>
    <name evidence="3" type="ORF">HMPREF0555_0062</name>
</gene>
<feature type="domain" description="Glycosyltransferase 2-like" evidence="2">
    <location>
        <begin position="8"/>
        <end position="98"/>
    </location>
</feature>
<keyword evidence="3" id="KW-0328">Glycosyltransferase</keyword>
<organism evidence="3 4">
    <name type="scientific">Leuconostoc mesenteroides subsp. cremoris ATCC 19254</name>
    <dbReference type="NCBI Taxonomy" id="586220"/>
    <lineage>
        <taxon>Bacteria</taxon>
        <taxon>Bacillati</taxon>
        <taxon>Bacillota</taxon>
        <taxon>Bacilli</taxon>
        <taxon>Lactobacillales</taxon>
        <taxon>Lactobacillaceae</taxon>
        <taxon>Leuconostoc</taxon>
    </lineage>
</organism>
<proteinExistence type="predicted"/>
<dbReference type="SUPFAM" id="SSF53448">
    <property type="entry name" value="Nucleotide-diphospho-sugar transferases"/>
    <property type="match status" value="1"/>
</dbReference>
<sequence length="267" mass="30886">MKKVKYCFVVLTYNGFDDFKKFYHSLDNIKEHFAVILVDSFSSKLTSEAGESLAKKLNIDFISVPNKGYGAGNNIGIKFAKEHYDFEYIIISNPDITIEHMNYDIISNYGQNVIIGPNIKNLNGREQNPLYYKKYGIPFWILSQYIKNGSLYILFLYLLCNKVYSLFFHLKYRQSKSIEVYALHGSFMIIGNKALSVLMPLYDERMFLYAEENHVAEWAKSFKVSLFLDKRLVVSHKGNGSTGENGLNSSQIQHTLNSLRVFFKNTY</sequence>
<evidence type="ECO:0000313" key="4">
    <source>
        <dbReference type="Proteomes" id="UP000004283"/>
    </source>
</evidence>
<dbReference type="InterPro" id="IPR001173">
    <property type="entry name" value="Glyco_trans_2-like"/>
</dbReference>
<dbReference type="RefSeq" id="WP_002816231.1">
    <property type="nucleotide sequence ID" value="NZ_GG693390.1"/>
</dbReference>
<protein>
    <submittedName>
        <fullName evidence="3">Glycosyltransferase, group 2 family protein</fullName>
        <ecNumber evidence="3">2.4.-.-</ecNumber>
    </submittedName>
</protein>